<dbReference type="InterPro" id="IPR036513">
    <property type="entry name" value="STAS_dom_sf"/>
</dbReference>
<protein>
    <submittedName>
        <fullName evidence="2">Chemotaxis protein CheX</fullName>
    </submittedName>
</protein>
<proteinExistence type="predicted"/>
<dbReference type="EMBL" id="FXAF01000006">
    <property type="protein sequence ID" value="SMF43175.1"/>
    <property type="molecule type" value="Genomic_DNA"/>
</dbReference>
<gene>
    <name evidence="2" type="ORF">SAMN02982989_2081</name>
</gene>
<dbReference type="Gene3D" id="3.30.750.24">
    <property type="entry name" value="STAS domain"/>
    <property type="match status" value="1"/>
</dbReference>
<keyword evidence="3" id="KW-1185">Reference proteome</keyword>
<dbReference type="RefSeq" id="WP_085422315.1">
    <property type="nucleotide sequence ID" value="NZ_FXAF01000006.1"/>
</dbReference>
<dbReference type="Proteomes" id="UP000192903">
    <property type="component" value="Unassembled WGS sequence"/>
</dbReference>
<dbReference type="AlphaFoldDB" id="A0A1X7EZM0"/>
<dbReference type="InterPro" id="IPR058548">
    <property type="entry name" value="MlaB-like_STAS"/>
</dbReference>
<feature type="domain" description="MlaB-like STAS" evidence="1">
    <location>
        <begin position="11"/>
        <end position="87"/>
    </location>
</feature>
<dbReference type="OrthoDB" id="7280289at2"/>
<sequence>MAAKKAGPGSLKLSAVLDLNEASVLHGQLMSMRGSDLVIDASGVERVGVQCAQVLVAGVRAWEEDRKSFLVGKASDAFQKTMQLIGINIENLVPKEI</sequence>
<accession>A0A1X7EZM0</accession>
<organism evidence="2 3">
    <name type="scientific">Xaviernesmea oryzae</name>
    <dbReference type="NCBI Taxonomy" id="464029"/>
    <lineage>
        <taxon>Bacteria</taxon>
        <taxon>Pseudomonadati</taxon>
        <taxon>Pseudomonadota</taxon>
        <taxon>Alphaproteobacteria</taxon>
        <taxon>Hyphomicrobiales</taxon>
        <taxon>Rhizobiaceae</taxon>
        <taxon>Rhizobium/Agrobacterium group</taxon>
        <taxon>Xaviernesmea</taxon>
    </lineage>
</organism>
<evidence type="ECO:0000313" key="3">
    <source>
        <dbReference type="Proteomes" id="UP000192903"/>
    </source>
</evidence>
<reference evidence="3" key="1">
    <citation type="submission" date="2017-04" db="EMBL/GenBank/DDBJ databases">
        <authorList>
            <person name="Varghese N."/>
            <person name="Submissions S."/>
        </authorList>
    </citation>
    <scope>NUCLEOTIDE SEQUENCE [LARGE SCALE GENOMIC DNA]</scope>
    <source>
        <strain evidence="3">B4P</strain>
    </source>
</reference>
<evidence type="ECO:0000313" key="2">
    <source>
        <dbReference type="EMBL" id="SMF43175.1"/>
    </source>
</evidence>
<evidence type="ECO:0000259" key="1">
    <source>
        <dbReference type="Pfam" id="PF13466"/>
    </source>
</evidence>
<dbReference type="STRING" id="464029.SAMN02982989_2081"/>
<dbReference type="SUPFAM" id="SSF52091">
    <property type="entry name" value="SpoIIaa-like"/>
    <property type="match status" value="1"/>
</dbReference>
<dbReference type="Pfam" id="PF13466">
    <property type="entry name" value="STAS_2"/>
    <property type="match status" value="1"/>
</dbReference>
<name>A0A1X7EZM0_9HYPH</name>